<feature type="chain" id="PRO_5020558577" evidence="1">
    <location>
        <begin position="21"/>
        <end position="156"/>
    </location>
</feature>
<protein>
    <submittedName>
        <fullName evidence="2">Uncharacterized protein</fullName>
    </submittedName>
</protein>
<keyword evidence="3" id="KW-1185">Reference proteome</keyword>
<comment type="caution">
    <text evidence="2">The sequence shown here is derived from an EMBL/GenBank/DDBJ whole genome shotgun (WGS) entry which is preliminary data.</text>
</comment>
<accession>A0A4R5UEP3</accession>
<name>A0A4R5UEP3_9GAMM</name>
<reference evidence="2 3" key="1">
    <citation type="submission" date="2019-03" db="EMBL/GenBank/DDBJ databases">
        <title>Luteimonas zhaokaii sp.nov., isolated from the rectal contents of Plateau pika in Yushu, Qinghai Province, China.</title>
        <authorList>
            <person name="Zhang G."/>
        </authorList>
    </citation>
    <scope>NUCLEOTIDE SEQUENCE [LARGE SCALE GENOMIC DNA]</scope>
    <source>
        <strain evidence="2 3">THG-MD21</strain>
    </source>
</reference>
<dbReference type="AlphaFoldDB" id="A0A4R5UEP3"/>
<feature type="signal peptide" evidence="1">
    <location>
        <begin position="1"/>
        <end position="20"/>
    </location>
</feature>
<gene>
    <name evidence="2" type="ORF">E2F49_07370</name>
</gene>
<evidence type="ECO:0000313" key="3">
    <source>
        <dbReference type="Proteomes" id="UP000295543"/>
    </source>
</evidence>
<sequence>MRVASLLIVWGLATPLAAGATEEAPHPCARVSAPAERLACYDKAFPLPGEVVAADAQQAQAGFGLTRGHGRKVTGGGGGIAQVAPDRIESRVVSVAHGGGGQRRFELDNGQVWMQADANSNGHVRSGDVVQLRNGALGSYQLRTPSGVMVRVRRVR</sequence>
<evidence type="ECO:0000256" key="1">
    <source>
        <dbReference type="SAM" id="SignalP"/>
    </source>
</evidence>
<organism evidence="2 3">
    <name type="scientific">Luteimonas terrae</name>
    <dbReference type="NCBI Taxonomy" id="1530191"/>
    <lineage>
        <taxon>Bacteria</taxon>
        <taxon>Pseudomonadati</taxon>
        <taxon>Pseudomonadota</taxon>
        <taxon>Gammaproteobacteria</taxon>
        <taxon>Lysobacterales</taxon>
        <taxon>Lysobacteraceae</taxon>
        <taxon>Luteimonas</taxon>
    </lineage>
</organism>
<keyword evidence="1" id="KW-0732">Signal</keyword>
<evidence type="ECO:0000313" key="2">
    <source>
        <dbReference type="EMBL" id="TDK33797.1"/>
    </source>
</evidence>
<proteinExistence type="predicted"/>
<dbReference type="EMBL" id="SMTG01000002">
    <property type="protein sequence ID" value="TDK33797.1"/>
    <property type="molecule type" value="Genomic_DNA"/>
</dbReference>
<dbReference type="Proteomes" id="UP000295543">
    <property type="component" value="Unassembled WGS sequence"/>
</dbReference>